<feature type="transmembrane region" description="Helical" evidence="1">
    <location>
        <begin position="83"/>
        <end position="103"/>
    </location>
</feature>
<dbReference type="KEGG" id="psoj:PHYSODRAFT_338785"/>
<evidence type="ECO:0000256" key="1">
    <source>
        <dbReference type="SAM" id="Phobius"/>
    </source>
</evidence>
<organism evidence="3 4">
    <name type="scientific">Phytophthora sojae (strain P6497)</name>
    <name type="common">Soybean stem and root rot agent</name>
    <name type="synonym">Phytophthora megasperma f. sp. glycines</name>
    <dbReference type="NCBI Taxonomy" id="1094619"/>
    <lineage>
        <taxon>Eukaryota</taxon>
        <taxon>Sar</taxon>
        <taxon>Stramenopiles</taxon>
        <taxon>Oomycota</taxon>
        <taxon>Peronosporomycetes</taxon>
        <taxon>Peronosporales</taxon>
        <taxon>Peronosporaceae</taxon>
        <taxon>Phytophthora</taxon>
    </lineage>
</organism>
<feature type="transmembrane region" description="Helical" evidence="1">
    <location>
        <begin position="256"/>
        <end position="279"/>
    </location>
</feature>
<sequence length="363" mass="38865">MEVSAPSNERTPLLHSSGKAQQSSSYFHRLGLAAIFGTGVAAFSSIGSIVVALTTLLVLVWVCVTQAEASQALQATSHFRKPFFITCLDHAITVVILPGIYLFHRVSEYNAGVRTDKWGVADVLQRHSALPVRKLLKLAAVLNSVYLIADYMWFAALGMISVAAGTSIGSTSPFFVYLFSMCFLHERASWKKLIGVLVSFVGVALVAVYQDGAVESSQNSSFLACALVLSATIIVSGYQVAYCVLVGEGAMDASTLLTLTGLCGLMTIPVWVVGSLVLAVCPIEALVEPLGLPDTEWGFFLLVVMWGGMMTIPLSLIWDATINHRVFSWECLLGAILVMAGFGILEYSSPKQQAKIQAGASIA</sequence>
<feature type="transmembrane region" description="Helical" evidence="1">
    <location>
        <begin position="326"/>
        <end position="345"/>
    </location>
</feature>
<proteinExistence type="predicted"/>
<dbReference type="InParanoid" id="G5A355"/>
<gene>
    <name evidence="3" type="ORF">PHYSODRAFT_338785</name>
</gene>
<dbReference type="RefSeq" id="XP_009534956.1">
    <property type="nucleotide sequence ID" value="XM_009536661.1"/>
</dbReference>
<feature type="transmembrane region" description="Helical" evidence="1">
    <location>
        <begin position="32"/>
        <end position="62"/>
    </location>
</feature>
<dbReference type="InterPro" id="IPR037185">
    <property type="entry name" value="EmrE-like"/>
</dbReference>
<feature type="transmembrane region" description="Helical" evidence="1">
    <location>
        <begin position="151"/>
        <end position="178"/>
    </location>
</feature>
<keyword evidence="1" id="KW-1133">Transmembrane helix</keyword>
<dbReference type="EMBL" id="JH159159">
    <property type="protein sequence ID" value="EGZ10095.1"/>
    <property type="molecule type" value="Genomic_DNA"/>
</dbReference>
<feature type="transmembrane region" description="Helical" evidence="1">
    <location>
        <begin position="299"/>
        <end position="319"/>
    </location>
</feature>
<feature type="domain" description="EamA" evidence="2">
    <location>
        <begin position="74"/>
        <end position="207"/>
    </location>
</feature>
<dbReference type="PANTHER" id="PTHR19346:SF4">
    <property type="entry name" value="SUGAR PHOSPHATE TRANSPORTER DOMAIN-CONTAINING PROTEIN"/>
    <property type="match status" value="1"/>
</dbReference>
<keyword evidence="4" id="KW-1185">Reference proteome</keyword>
<keyword evidence="1" id="KW-0812">Transmembrane</keyword>
<dbReference type="SUPFAM" id="SSF103481">
    <property type="entry name" value="Multidrug resistance efflux transporter EmrE"/>
    <property type="match status" value="1"/>
</dbReference>
<dbReference type="Proteomes" id="UP000002640">
    <property type="component" value="Unassembled WGS sequence"/>
</dbReference>
<dbReference type="Gene3D" id="1.10.3730.20">
    <property type="match status" value="1"/>
</dbReference>
<name>G5A355_PHYSP</name>
<dbReference type="GeneID" id="20647641"/>
<dbReference type="InterPro" id="IPR000620">
    <property type="entry name" value="EamA_dom"/>
</dbReference>
<evidence type="ECO:0000259" key="2">
    <source>
        <dbReference type="Pfam" id="PF00892"/>
    </source>
</evidence>
<dbReference type="GO" id="GO:0016020">
    <property type="term" value="C:membrane"/>
    <property type="evidence" value="ECO:0007669"/>
    <property type="project" value="InterPro"/>
</dbReference>
<dbReference type="OMA" id="GIETFRW"/>
<dbReference type="PANTHER" id="PTHR19346">
    <property type="entry name" value="SUGAR PHOSPHATE TRANSPORTER DOMAIN-CONTAINING PROTEIN"/>
    <property type="match status" value="1"/>
</dbReference>
<dbReference type="InterPro" id="IPR026505">
    <property type="entry name" value="Solute_c_fam_35_mem_F3/F4"/>
</dbReference>
<dbReference type="AlphaFoldDB" id="G5A355"/>
<feature type="transmembrane region" description="Helical" evidence="1">
    <location>
        <begin position="221"/>
        <end position="244"/>
    </location>
</feature>
<keyword evidence="1" id="KW-0472">Membrane</keyword>
<dbReference type="Pfam" id="PF00892">
    <property type="entry name" value="EamA"/>
    <property type="match status" value="1"/>
</dbReference>
<evidence type="ECO:0000313" key="3">
    <source>
        <dbReference type="EMBL" id="EGZ10095.1"/>
    </source>
</evidence>
<accession>G5A355</accession>
<evidence type="ECO:0000313" key="4">
    <source>
        <dbReference type="Proteomes" id="UP000002640"/>
    </source>
</evidence>
<reference evidence="3 4" key="1">
    <citation type="journal article" date="2006" name="Science">
        <title>Phytophthora genome sequences uncover evolutionary origins and mechanisms of pathogenesis.</title>
        <authorList>
            <person name="Tyler B.M."/>
            <person name="Tripathy S."/>
            <person name="Zhang X."/>
            <person name="Dehal P."/>
            <person name="Jiang R.H."/>
            <person name="Aerts A."/>
            <person name="Arredondo F.D."/>
            <person name="Baxter L."/>
            <person name="Bensasson D."/>
            <person name="Beynon J.L."/>
            <person name="Chapman J."/>
            <person name="Damasceno C.M."/>
            <person name="Dorrance A.E."/>
            <person name="Dou D."/>
            <person name="Dickerman A.W."/>
            <person name="Dubchak I.L."/>
            <person name="Garbelotto M."/>
            <person name="Gijzen M."/>
            <person name="Gordon S.G."/>
            <person name="Govers F."/>
            <person name="Grunwald N.J."/>
            <person name="Huang W."/>
            <person name="Ivors K.L."/>
            <person name="Jones R.W."/>
            <person name="Kamoun S."/>
            <person name="Krampis K."/>
            <person name="Lamour K.H."/>
            <person name="Lee M.K."/>
            <person name="McDonald W.H."/>
            <person name="Medina M."/>
            <person name="Meijer H.J."/>
            <person name="Nordberg E.K."/>
            <person name="Maclean D.J."/>
            <person name="Ospina-Giraldo M.D."/>
            <person name="Morris P.F."/>
            <person name="Phuntumart V."/>
            <person name="Putnam N.H."/>
            <person name="Rash S."/>
            <person name="Rose J.K."/>
            <person name="Sakihama Y."/>
            <person name="Salamov A.A."/>
            <person name="Savidor A."/>
            <person name="Scheuring C.F."/>
            <person name="Smith B.M."/>
            <person name="Sobral B.W."/>
            <person name="Terry A."/>
            <person name="Torto-Alalibo T.A."/>
            <person name="Win J."/>
            <person name="Xu Z."/>
            <person name="Zhang H."/>
            <person name="Grigoriev I.V."/>
            <person name="Rokhsar D.S."/>
            <person name="Boore J.L."/>
        </authorList>
    </citation>
    <scope>NUCLEOTIDE SEQUENCE [LARGE SCALE GENOMIC DNA]</scope>
    <source>
        <strain evidence="3 4">P6497</strain>
    </source>
</reference>
<feature type="transmembrane region" description="Helical" evidence="1">
    <location>
        <begin position="190"/>
        <end position="209"/>
    </location>
</feature>
<protein>
    <recommendedName>
        <fullName evidence="2">EamA domain-containing protein</fullName>
    </recommendedName>
</protein>